<dbReference type="Gene3D" id="3.40.50.1820">
    <property type="entry name" value="alpha/beta hydrolase"/>
    <property type="match status" value="1"/>
</dbReference>
<keyword evidence="3" id="KW-1185">Reference proteome</keyword>
<dbReference type="EMBL" id="JBHTOG010000066">
    <property type="protein sequence ID" value="MFD1433311.1"/>
    <property type="molecule type" value="Genomic_DNA"/>
</dbReference>
<dbReference type="RefSeq" id="WP_125697406.1">
    <property type="nucleotide sequence ID" value="NZ_JBHTOG010000066.1"/>
</dbReference>
<dbReference type="InterPro" id="IPR039069">
    <property type="entry name" value="CE7"/>
</dbReference>
<protein>
    <submittedName>
        <fullName evidence="2">Acetylxylan esterase</fullName>
    </submittedName>
</protein>
<feature type="domain" description="Acetyl xylan esterase" evidence="1">
    <location>
        <begin position="5"/>
        <end position="280"/>
    </location>
</feature>
<dbReference type="SUPFAM" id="SSF53474">
    <property type="entry name" value="alpha/beta-Hydrolases"/>
    <property type="match status" value="1"/>
</dbReference>
<evidence type="ECO:0000313" key="3">
    <source>
        <dbReference type="Proteomes" id="UP001597192"/>
    </source>
</evidence>
<sequence>MNEANAFWQRLIDELNASDLELSILPSKVAATTVKVFDVAFTSLYGERVRGYLIRPQSDHTSPLVIDYLGYMNHLEDPMQFYHWPSIGFSVLVIDNRGQGGKTQDTAPYGMSYGEMPMGRGFTDPDDFYMKRVIADHLLELKIAHDLVAPSGQKLFLRGGSQGGGLATMIGALSPYELTAIFSDVPSQSNIMARIDARAGSYGVIGEYLAEHPEKRAAVERTMRFYDTRFFAAQIKAPVFASCGDQDTTCPMADYLPTFDQIQSPKELKVYTGHAHEGGGIARIRWEVDKAATLAQRV</sequence>
<dbReference type="Pfam" id="PF05448">
    <property type="entry name" value="AXE1"/>
    <property type="match status" value="1"/>
</dbReference>
<evidence type="ECO:0000313" key="2">
    <source>
        <dbReference type="EMBL" id="MFD1433311.1"/>
    </source>
</evidence>
<comment type="caution">
    <text evidence="2">The sequence shown here is derived from an EMBL/GenBank/DDBJ whole genome shotgun (WGS) entry which is preliminary data.</text>
</comment>
<evidence type="ECO:0000259" key="1">
    <source>
        <dbReference type="Pfam" id="PF05448"/>
    </source>
</evidence>
<dbReference type="PANTHER" id="PTHR40111">
    <property type="entry name" value="CEPHALOSPORIN-C DEACETYLASE"/>
    <property type="match status" value="1"/>
</dbReference>
<gene>
    <name evidence="2" type="ORF">ACFQ47_11600</name>
</gene>
<dbReference type="Proteomes" id="UP001597192">
    <property type="component" value="Unassembled WGS sequence"/>
</dbReference>
<accession>A0ABW4CU06</accession>
<dbReference type="InterPro" id="IPR029058">
    <property type="entry name" value="AB_hydrolase_fold"/>
</dbReference>
<organism evidence="2 3">
    <name type="scientific">Lacticaseibacillus yichunensis</name>
    <dbReference type="NCBI Taxonomy" id="2486015"/>
    <lineage>
        <taxon>Bacteria</taxon>
        <taxon>Bacillati</taxon>
        <taxon>Bacillota</taxon>
        <taxon>Bacilli</taxon>
        <taxon>Lactobacillales</taxon>
        <taxon>Lactobacillaceae</taxon>
        <taxon>Lacticaseibacillus</taxon>
    </lineage>
</organism>
<reference evidence="3" key="1">
    <citation type="journal article" date="2019" name="Int. J. Syst. Evol. Microbiol.">
        <title>The Global Catalogue of Microorganisms (GCM) 10K type strain sequencing project: providing services to taxonomists for standard genome sequencing and annotation.</title>
        <authorList>
            <consortium name="The Broad Institute Genomics Platform"/>
            <consortium name="The Broad Institute Genome Sequencing Center for Infectious Disease"/>
            <person name="Wu L."/>
            <person name="Ma J."/>
        </authorList>
    </citation>
    <scope>NUCLEOTIDE SEQUENCE [LARGE SCALE GENOMIC DNA]</scope>
    <source>
        <strain evidence="3">CCM 8947</strain>
    </source>
</reference>
<name>A0ABW4CU06_9LACO</name>
<proteinExistence type="predicted"/>
<dbReference type="InterPro" id="IPR008391">
    <property type="entry name" value="AXE1_dom"/>
</dbReference>
<dbReference type="PANTHER" id="PTHR40111:SF1">
    <property type="entry name" value="CEPHALOSPORIN-C DEACETYLASE"/>
    <property type="match status" value="1"/>
</dbReference>